<dbReference type="Pfam" id="PF07470">
    <property type="entry name" value="Glyco_hydro_88"/>
    <property type="match status" value="1"/>
</dbReference>
<dbReference type="InterPro" id="IPR052043">
    <property type="entry name" value="PolySaccharide_Degr_Enz"/>
</dbReference>
<reference evidence="2 3" key="1">
    <citation type="submission" date="2016-05" db="EMBL/GenBank/DDBJ databases">
        <title>Paenibacillus sp. 1ZS3-15 nov., isolated from the rhizosphere soil.</title>
        <authorList>
            <person name="Zhang X.X."/>
            <person name="Zhang J."/>
        </authorList>
    </citation>
    <scope>NUCLEOTIDE SEQUENCE [LARGE SCALE GENOMIC DNA]</scope>
    <source>
        <strain evidence="2 3">1ZS3-15</strain>
    </source>
</reference>
<dbReference type="OrthoDB" id="9812931at2"/>
<keyword evidence="1 2" id="KW-0378">Hydrolase</keyword>
<dbReference type="EMBL" id="LYPB01000065">
    <property type="protein sequence ID" value="OAS18434.1"/>
    <property type="molecule type" value="Genomic_DNA"/>
</dbReference>
<dbReference type="Proteomes" id="UP000078454">
    <property type="component" value="Unassembled WGS sequence"/>
</dbReference>
<dbReference type="SUPFAM" id="SSF48208">
    <property type="entry name" value="Six-hairpin glycosidases"/>
    <property type="match status" value="1"/>
</dbReference>
<accession>A0A198AAB5</accession>
<evidence type="ECO:0000313" key="3">
    <source>
        <dbReference type="Proteomes" id="UP000078454"/>
    </source>
</evidence>
<dbReference type="RefSeq" id="WP_068664502.1">
    <property type="nucleotide sequence ID" value="NZ_LYPB01000065.1"/>
</dbReference>
<dbReference type="PANTHER" id="PTHR33886:SF8">
    <property type="entry name" value="UNSATURATED RHAMNOGALACTURONAN HYDROLASE (EUROFUNG)"/>
    <property type="match status" value="1"/>
</dbReference>
<dbReference type="PANTHER" id="PTHR33886">
    <property type="entry name" value="UNSATURATED RHAMNOGALACTURONAN HYDROLASE (EUROFUNG)"/>
    <property type="match status" value="1"/>
</dbReference>
<protein>
    <submittedName>
        <fullName evidence="2">Glycosyl hydrolase</fullName>
    </submittedName>
</protein>
<keyword evidence="3" id="KW-1185">Reference proteome</keyword>
<dbReference type="AlphaFoldDB" id="A0A198AAB5"/>
<evidence type="ECO:0000313" key="2">
    <source>
        <dbReference type="EMBL" id="OAS18434.1"/>
    </source>
</evidence>
<dbReference type="InterPro" id="IPR008928">
    <property type="entry name" value="6-hairpin_glycosidase_sf"/>
</dbReference>
<dbReference type="GO" id="GO:0005975">
    <property type="term" value="P:carbohydrate metabolic process"/>
    <property type="evidence" value="ECO:0007669"/>
    <property type="project" value="InterPro"/>
</dbReference>
<dbReference type="Gene3D" id="1.50.10.10">
    <property type="match status" value="1"/>
</dbReference>
<gene>
    <name evidence="2" type="ORF">A8708_00435</name>
</gene>
<sequence>MNSTYANHAHQIWQAMIKDHSGEWGMDIHHWDWVPGVGVIAMLEYYEATRNPEILAYLQEWVGQNCEKAKGTKVINAIAPYAIFPALYQITNDTWFRDEAVRIAEWLIKDTPRTRENAFEHTVTENVAFPEQVWADTIYMAVLCLARTASLVGSTVYAEEALEQVLIHLRLLQDEETNVLFHGWNCGSGDHMSAARWTRANAWIAAGIPMIVKEIDQLVAIPEELKERYGRLMAGLLAYQQEDGLWSTVMDQPHFYREVSGSAGIAYGLLQGMEMGLIPSKDETFAAVELVFRAIVPYMTEEGIVKGVSGGTPVMPTIQAYQDDIPTYPTLYGQGLVLMLLAKVGQVEKMNHEQR</sequence>
<evidence type="ECO:0000256" key="1">
    <source>
        <dbReference type="ARBA" id="ARBA00022801"/>
    </source>
</evidence>
<dbReference type="STRING" id="1850517.A8708_00435"/>
<dbReference type="InterPro" id="IPR012341">
    <property type="entry name" value="6hp_glycosidase-like_sf"/>
</dbReference>
<name>A0A198AAB5_9BACL</name>
<comment type="caution">
    <text evidence="2">The sequence shown here is derived from an EMBL/GenBank/DDBJ whole genome shotgun (WGS) entry which is preliminary data.</text>
</comment>
<dbReference type="GO" id="GO:0016787">
    <property type="term" value="F:hydrolase activity"/>
    <property type="evidence" value="ECO:0007669"/>
    <property type="project" value="UniProtKB-KW"/>
</dbReference>
<proteinExistence type="predicted"/>
<dbReference type="InterPro" id="IPR010905">
    <property type="entry name" value="Glyco_hydro_88"/>
</dbReference>
<organism evidence="2 3">
    <name type="scientific">Paenibacillus oryzisoli</name>
    <dbReference type="NCBI Taxonomy" id="1850517"/>
    <lineage>
        <taxon>Bacteria</taxon>
        <taxon>Bacillati</taxon>
        <taxon>Bacillota</taxon>
        <taxon>Bacilli</taxon>
        <taxon>Bacillales</taxon>
        <taxon>Paenibacillaceae</taxon>
        <taxon>Paenibacillus</taxon>
    </lineage>
</organism>